<dbReference type="InterPro" id="IPR011008">
    <property type="entry name" value="Dimeric_a/b-barrel"/>
</dbReference>
<dbReference type="KEGG" id="rhy:RD110_22035"/>
<reference evidence="2 3" key="1">
    <citation type="submission" date="2017-01" db="EMBL/GenBank/DDBJ databases">
        <authorList>
            <person name="Mah S.A."/>
            <person name="Swanson W.J."/>
            <person name="Moy G.W."/>
            <person name="Vacquier V.D."/>
        </authorList>
    </citation>
    <scope>NUCLEOTIDE SEQUENCE [LARGE SCALE GENOMIC DNA]</scope>
    <source>
        <strain evidence="2 3">DCY110</strain>
    </source>
</reference>
<evidence type="ECO:0000259" key="1">
    <source>
        <dbReference type="Pfam" id="PF07110"/>
    </source>
</evidence>
<sequence>MNTSLAQADFGARDSAIRCQTYSPVQMHPGVPRETFAAYWRDVHGPLCSRLPGLGFYVQHHFSRTIYANLWPLAPGVRRIDFPLDGAVEIGFPDADAMERFGKASPLLFGDEVNVFGWDAAYFLPNGSRTFVDKQADGIPNGPDRLHRLHVYMHAKTGVDMKAWVTGFAETLAADQAVLKLRLHLPEPYDNTNPQPPSPVDHEVRKDMLELAVMEIGFETALTARRFFESERFSATKTGQSAHIEAMAAHFVTGVYTFVRDSIPTTAGLRGSRVAEIIEAVGATNHLLGDVTRLFTRS</sequence>
<protein>
    <recommendedName>
        <fullName evidence="1">EthD domain-containing protein</fullName>
    </recommendedName>
</protein>
<dbReference type="OrthoDB" id="8611253at2"/>
<name>A0A1P8K0M6_9BURK</name>
<dbReference type="RefSeq" id="WP_076202024.1">
    <property type="nucleotide sequence ID" value="NZ_CP019236.1"/>
</dbReference>
<dbReference type="EMBL" id="CP019236">
    <property type="protein sequence ID" value="APW39564.1"/>
    <property type="molecule type" value="Genomic_DNA"/>
</dbReference>
<accession>A0A1P8K0M6</accession>
<dbReference type="Proteomes" id="UP000186609">
    <property type="component" value="Chromosome"/>
</dbReference>
<dbReference type="GO" id="GO:0016491">
    <property type="term" value="F:oxidoreductase activity"/>
    <property type="evidence" value="ECO:0007669"/>
    <property type="project" value="InterPro"/>
</dbReference>
<gene>
    <name evidence="2" type="ORF">RD110_22035</name>
</gene>
<dbReference type="Pfam" id="PF07110">
    <property type="entry name" value="EthD"/>
    <property type="match status" value="1"/>
</dbReference>
<dbReference type="SUPFAM" id="SSF54909">
    <property type="entry name" value="Dimeric alpha+beta barrel"/>
    <property type="match status" value="1"/>
</dbReference>
<proteinExistence type="predicted"/>
<dbReference type="InterPro" id="IPR009799">
    <property type="entry name" value="EthD_dom"/>
</dbReference>
<evidence type="ECO:0000313" key="2">
    <source>
        <dbReference type="EMBL" id="APW39564.1"/>
    </source>
</evidence>
<feature type="domain" description="EthD" evidence="1">
    <location>
        <begin position="28"/>
        <end position="101"/>
    </location>
</feature>
<keyword evidence="3" id="KW-1185">Reference proteome</keyword>
<dbReference type="AlphaFoldDB" id="A0A1P8K0M6"/>
<organism evidence="2 3">
    <name type="scientific">Rhodoferax koreensis</name>
    <dbReference type="NCBI Taxonomy" id="1842727"/>
    <lineage>
        <taxon>Bacteria</taxon>
        <taxon>Pseudomonadati</taxon>
        <taxon>Pseudomonadota</taxon>
        <taxon>Betaproteobacteria</taxon>
        <taxon>Burkholderiales</taxon>
        <taxon>Comamonadaceae</taxon>
        <taxon>Rhodoferax</taxon>
    </lineage>
</organism>
<dbReference type="Gene3D" id="3.30.70.100">
    <property type="match status" value="1"/>
</dbReference>
<evidence type="ECO:0000313" key="3">
    <source>
        <dbReference type="Proteomes" id="UP000186609"/>
    </source>
</evidence>